<comment type="caution">
    <text evidence="1">The sequence shown here is derived from an EMBL/GenBank/DDBJ whole genome shotgun (WGS) entry which is preliminary data.</text>
</comment>
<dbReference type="Proteomes" id="UP000190890">
    <property type="component" value="Unassembled WGS sequence"/>
</dbReference>
<organism evidence="1 2">
    <name type="scientific">Clostridium puniceum</name>
    <dbReference type="NCBI Taxonomy" id="29367"/>
    <lineage>
        <taxon>Bacteria</taxon>
        <taxon>Bacillati</taxon>
        <taxon>Bacillota</taxon>
        <taxon>Clostridia</taxon>
        <taxon>Eubacteriales</taxon>
        <taxon>Clostridiaceae</taxon>
        <taxon>Clostridium</taxon>
    </lineage>
</organism>
<gene>
    <name evidence="1" type="ORF">CLPUN_42260</name>
</gene>
<protein>
    <submittedName>
        <fullName evidence="1">Uncharacterized protein</fullName>
    </submittedName>
</protein>
<keyword evidence="2" id="KW-1185">Reference proteome</keyword>
<accession>A0A1S8T8H0</accession>
<reference evidence="1 2" key="1">
    <citation type="submission" date="2016-05" db="EMBL/GenBank/DDBJ databases">
        <title>Microbial solvent formation.</title>
        <authorList>
            <person name="Poehlein A."/>
            <person name="Montoya Solano J.D."/>
            <person name="Flitsch S."/>
            <person name="Krabben P."/>
            <person name="Duerre P."/>
            <person name="Daniel R."/>
        </authorList>
    </citation>
    <scope>NUCLEOTIDE SEQUENCE [LARGE SCALE GENOMIC DNA]</scope>
    <source>
        <strain evidence="1 2">DSM 2619</strain>
    </source>
</reference>
<dbReference type="EMBL" id="LZZM01000206">
    <property type="protein sequence ID" value="OOM73988.1"/>
    <property type="molecule type" value="Genomic_DNA"/>
</dbReference>
<dbReference type="STRING" id="29367.CLPUN_42260"/>
<dbReference type="RefSeq" id="WP_077849173.1">
    <property type="nucleotide sequence ID" value="NZ_LZZM01000206.1"/>
</dbReference>
<dbReference type="AlphaFoldDB" id="A0A1S8T8H0"/>
<proteinExistence type="predicted"/>
<evidence type="ECO:0000313" key="1">
    <source>
        <dbReference type="EMBL" id="OOM73988.1"/>
    </source>
</evidence>
<evidence type="ECO:0000313" key="2">
    <source>
        <dbReference type="Proteomes" id="UP000190890"/>
    </source>
</evidence>
<sequence>MKDLELEKKINEEITSDYWQKLIMFNPSVDWDELKIERTFFNVASSSVSYIYIYKNVLDNIEIPMRELGVSSFIEINLSNNRVVREKIVRKIIKQKIENEEIKNSYLKEDVKTELWVETTRGSLCFRKIKDTDIYVRKNIMHFGTLGAVNLNEFISYQFEEIKETKKSE</sequence>
<name>A0A1S8T8H0_9CLOT</name>